<dbReference type="Gene3D" id="2.40.70.10">
    <property type="entry name" value="Acid Proteases"/>
    <property type="match status" value="1"/>
</dbReference>
<dbReference type="NCBIfam" id="TIGR02281">
    <property type="entry name" value="clan_AA_DTGA"/>
    <property type="match status" value="1"/>
</dbReference>
<feature type="signal peptide" evidence="1">
    <location>
        <begin position="1"/>
        <end position="21"/>
    </location>
</feature>
<dbReference type="InterPro" id="IPR001969">
    <property type="entry name" value="Aspartic_peptidase_AS"/>
</dbReference>
<evidence type="ECO:0000313" key="2">
    <source>
        <dbReference type="EMBL" id="KRR23658.1"/>
    </source>
</evidence>
<dbReference type="OrthoDB" id="7595324at2"/>
<dbReference type="AlphaFoldDB" id="A0A0R3MV95"/>
<dbReference type="GO" id="GO:0006508">
    <property type="term" value="P:proteolysis"/>
    <property type="evidence" value="ECO:0007669"/>
    <property type="project" value="InterPro"/>
</dbReference>
<dbReference type="InterPro" id="IPR021109">
    <property type="entry name" value="Peptidase_aspartic_dom_sf"/>
</dbReference>
<dbReference type="RefSeq" id="WP_057858964.1">
    <property type="nucleotide sequence ID" value="NZ_LLYB01000067.1"/>
</dbReference>
<dbReference type="Proteomes" id="UP000051660">
    <property type="component" value="Unassembled WGS sequence"/>
</dbReference>
<dbReference type="InterPro" id="IPR019734">
    <property type="entry name" value="TPR_rpt"/>
</dbReference>
<reference evidence="2 3" key="1">
    <citation type="submission" date="2014-03" db="EMBL/GenBank/DDBJ databases">
        <title>Bradyrhizobium valentinum sp. nov., isolated from effective nodules of Lupinus mariae-josephae, a lupine endemic of basic-lime soils in Eastern Spain.</title>
        <authorList>
            <person name="Duran D."/>
            <person name="Rey L."/>
            <person name="Navarro A."/>
            <person name="Busquets A."/>
            <person name="Imperial J."/>
            <person name="Ruiz-Argueso T."/>
        </authorList>
    </citation>
    <scope>NUCLEOTIDE SEQUENCE [LARGE SCALE GENOMIC DNA]</scope>
    <source>
        <strain evidence="2 3">CCBAU 23086</strain>
    </source>
</reference>
<dbReference type="SMART" id="SM00028">
    <property type="entry name" value="TPR"/>
    <property type="match status" value="2"/>
</dbReference>
<organism evidence="2 3">
    <name type="scientific">Bradyrhizobium lablabi</name>
    <dbReference type="NCBI Taxonomy" id="722472"/>
    <lineage>
        <taxon>Bacteria</taxon>
        <taxon>Pseudomonadati</taxon>
        <taxon>Pseudomonadota</taxon>
        <taxon>Alphaproteobacteria</taxon>
        <taxon>Hyphomicrobiales</taxon>
        <taxon>Nitrobacteraceae</taxon>
        <taxon>Bradyrhizobium</taxon>
    </lineage>
</organism>
<protein>
    <submittedName>
        <fullName evidence="2">Uncharacterized protein</fullName>
    </submittedName>
</protein>
<evidence type="ECO:0000313" key="3">
    <source>
        <dbReference type="Proteomes" id="UP000051660"/>
    </source>
</evidence>
<name>A0A0R3MV95_9BRAD</name>
<dbReference type="GO" id="GO:0004190">
    <property type="term" value="F:aspartic-type endopeptidase activity"/>
    <property type="evidence" value="ECO:0007669"/>
    <property type="project" value="InterPro"/>
</dbReference>
<evidence type="ECO:0000256" key="1">
    <source>
        <dbReference type="SAM" id="SignalP"/>
    </source>
</evidence>
<dbReference type="Pfam" id="PF13432">
    <property type="entry name" value="TPR_16"/>
    <property type="match status" value="1"/>
</dbReference>
<dbReference type="SUPFAM" id="SSF48452">
    <property type="entry name" value="TPR-like"/>
    <property type="match status" value="1"/>
</dbReference>
<dbReference type="InterPro" id="IPR011990">
    <property type="entry name" value="TPR-like_helical_dom_sf"/>
</dbReference>
<dbReference type="CDD" id="cd05483">
    <property type="entry name" value="retropepsin_like_bacteria"/>
    <property type="match status" value="1"/>
</dbReference>
<dbReference type="InterPro" id="IPR011969">
    <property type="entry name" value="Clan_AA_Asp_peptidase_C"/>
</dbReference>
<gene>
    <name evidence="2" type="ORF">CQ14_32060</name>
</gene>
<dbReference type="PROSITE" id="PS00141">
    <property type="entry name" value="ASP_PROTEASE"/>
    <property type="match status" value="1"/>
</dbReference>
<comment type="caution">
    <text evidence="2">The sequence shown here is derived from an EMBL/GenBank/DDBJ whole genome shotgun (WGS) entry which is preliminary data.</text>
</comment>
<keyword evidence="1" id="KW-0732">Signal</keyword>
<dbReference type="Gene3D" id="1.25.40.10">
    <property type="entry name" value="Tetratricopeptide repeat domain"/>
    <property type="match status" value="1"/>
</dbReference>
<dbReference type="InterPro" id="IPR034122">
    <property type="entry name" value="Retropepsin-like_bacterial"/>
</dbReference>
<proteinExistence type="predicted"/>
<accession>A0A0R3MV95</accession>
<feature type="chain" id="PRO_5006444583" evidence="1">
    <location>
        <begin position="22"/>
        <end position="361"/>
    </location>
</feature>
<dbReference type="SUPFAM" id="SSF50630">
    <property type="entry name" value="Acid proteases"/>
    <property type="match status" value="1"/>
</dbReference>
<dbReference type="EMBL" id="LLYB01000067">
    <property type="protein sequence ID" value="KRR23658.1"/>
    <property type="molecule type" value="Genomic_DNA"/>
</dbReference>
<dbReference type="Pfam" id="PF13975">
    <property type="entry name" value="gag-asp_proteas"/>
    <property type="match status" value="1"/>
</dbReference>
<sequence length="361" mass="39366">MFKRFCAAALLLFAAQAPAIAGYLDENPDEVFSAVYERLGALPVRAARDPYVWLRLEELKREPCDQKSIGDLAVALDKAGYRREAANGLYKFVMHCGAPATALHRSIDIYLRLTDYPKAVEVADEFIRRAPTNREAHYLRGVALEGAGDHQRALVDFANAIELFGSDKKGISSRVFMHMAAAYAALNRFCEAAAPINMWVAFDPATRDNSQTQKIIADYEAKGNCTPSKEFQKESYPLRGQNVVTVKVEINGVRGLFILDTGATYVAMKSNFADRAKISLAGAGDITVATANGLIQAKLTKADKVTLGKLTATNVPVAVQNTDAKSYGAGVDGLLGMSFLSRFEVQMANGSIEVRTRRAKK</sequence>